<dbReference type="PANTHER" id="PTHR32305:SF15">
    <property type="entry name" value="PROTEIN RHSA-RELATED"/>
    <property type="match status" value="1"/>
</dbReference>
<evidence type="ECO:0000256" key="1">
    <source>
        <dbReference type="ARBA" id="ARBA00022737"/>
    </source>
</evidence>
<dbReference type="EMBL" id="OCND01000001">
    <property type="protein sequence ID" value="SOD50479.1"/>
    <property type="molecule type" value="Genomic_DNA"/>
</dbReference>
<organism evidence="6 7">
    <name type="scientific">Pseudoxanthomonas wuyuanensis</name>
    <dbReference type="NCBI Taxonomy" id="1073196"/>
    <lineage>
        <taxon>Bacteria</taxon>
        <taxon>Pseudomonadati</taxon>
        <taxon>Pseudomonadota</taxon>
        <taxon>Gammaproteobacteria</taxon>
        <taxon>Lysobacterales</taxon>
        <taxon>Lysobacteraceae</taxon>
        <taxon>Pseudoxanthomonas</taxon>
    </lineage>
</organism>
<keyword evidence="7" id="KW-1185">Reference proteome</keyword>
<dbReference type="InterPro" id="IPR050708">
    <property type="entry name" value="T6SS_VgrG/RHS"/>
</dbReference>
<keyword evidence="3" id="KW-0732">Signal</keyword>
<dbReference type="Gene3D" id="2.180.10.10">
    <property type="entry name" value="RHS repeat-associated core"/>
    <property type="match status" value="3"/>
</dbReference>
<feature type="chain" id="PRO_5012199837" evidence="3">
    <location>
        <begin position="24"/>
        <end position="1040"/>
    </location>
</feature>
<dbReference type="InterPro" id="IPR031325">
    <property type="entry name" value="RHS_repeat"/>
</dbReference>
<evidence type="ECO:0000259" key="5">
    <source>
        <dbReference type="Pfam" id="PF25023"/>
    </source>
</evidence>
<dbReference type="InterPro" id="IPR029476">
    <property type="entry name" value="DNase_NucA_NucB"/>
</dbReference>
<dbReference type="InterPro" id="IPR022385">
    <property type="entry name" value="Rhs_assc_core"/>
</dbReference>
<evidence type="ECO:0000313" key="7">
    <source>
        <dbReference type="Proteomes" id="UP000219374"/>
    </source>
</evidence>
<evidence type="ECO:0000256" key="2">
    <source>
        <dbReference type="SAM" id="MobiDB-lite"/>
    </source>
</evidence>
<evidence type="ECO:0000313" key="6">
    <source>
        <dbReference type="EMBL" id="SOD50479.1"/>
    </source>
</evidence>
<dbReference type="Proteomes" id="UP000219374">
    <property type="component" value="Unassembled WGS sequence"/>
</dbReference>
<accession>A0A286CVQ6</accession>
<dbReference type="PANTHER" id="PTHR32305">
    <property type="match status" value="1"/>
</dbReference>
<gene>
    <name evidence="6" type="ORF">SAMN06296416_101142</name>
</gene>
<dbReference type="InterPro" id="IPR056823">
    <property type="entry name" value="TEN-like_YD-shell"/>
</dbReference>
<feature type="region of interest" description="Disordered" evidence="2">
    <location>
        <begin position="966"/>
        <end position="1003"/>
    </location>
</feature>
<dbReference type="Pfam" id="PF14040">
    <property type="entry name" value="DNase_NucA_NucB"/>
    <property type="match status" value="1"/>
</dbReference>
<dbReference type="Pfam" id="PF25023">
    <property type="entry name" value="TEN_YD-shell"/>
    <property type="match status" value="1"/>
</dbReference>
<feature type="domain" description="Deoxyribonuclease NucA/NucB" evidence="4">
    <location>
        <begin position="963"/>
        <end position="1032"/>
    </location>
</feature>
<feature type="domain" description="Teneurin-like YD-shell" evidence="5">
    <location>
        <begin position="570"/>
        <end position="857"/>
    </location>
</feature>
<dbReference type="NCBIfam" id="TIGR03696">
    <property type="entry name" value="Rhs_assc_core"/>
    <property type="match status" value="1"/>
</dbReference>
<reference evidence="6 7" key="1">
    <citation type="submission" date="2017-09" db="EMBL/GenBank/DDBJ databases">
        <authorList>
            <person name="Ehlers B."/>
            <person name="Leendertz F.H."/>
        </authorList>
    </citation>
    <scope>NUCLEOTIDE SEQUENCE [LARGE SCALE GENOMIC DNA]</scope>
    <source>
        <strain evidence="6 7">CGMCC 1.10978</strain>
    </source>
</reference>
<feature type="signal peptide" evidence="3">
    <location>
        <begin position="1"/>
        <end position="23"/>
    </location>
</feature>
<evidence type="ECO:0000256" key="3">
    <source>
        <dbReference type="SAM" id="SignalP"/>
    </source>
</evidence>
<sequence length="1040" mass="113589">MKARVEAWWLLLWALGMSSIAHAQTYTKTETIEYHDDLSLWVLGQVKRTTTNGIESSRTEYAWKASPTKTYAFGKLQQTIGYNTSNGTVSHVVDGKNNLTIFRSWMRGIPQQIEYADGYSQYATVNDSGWITSITDENGYKTCYGYDTMGRLSSITYPSETAAGVCDTSKWTATTFTWEYRNLVEHGLPAGHWLRRNHTGNHRRNTFYDALWRPVLEHYYDGANVDATLQTRAWSYDTEGRVTFASYPVGTTTGGTTGTWTEYDALGRVTSVSQDSEQGLLTTTTAYLAGLQTRVTTPKGLQTTTAYQAYDQPTYDWPRIIIHPEGTYTHITRDVFGKPTALRRSNSSSATGGTGVNRSYTYNSYQELCRSVEPETGATLMGYDGAGNLAWSATGLPAATACDATGTSAAVVARKASRTYDTRNRVKSLTFPDGKGDQAWTYTPDGLPASIAVTNPNVSTPITNTYSYNRRRLLASEATKISTPTYTLSYGYNAYGHLSSVTYPNTTVVGLAPNGLGQPTQAGSYATGAQYYPNGALKQFTYGNGIVHTMTQNARQLPARSTDSNGTLDLGYAYDKQANVSSITDYTSGARQSRSMTYDNLERLTQATGASFGTASYTYDVLDNLKTLNVTGGNHVRNYGYVYDSSNRLTNLTNGVGGASIIGLGYDPQGNVVNKNGQTYEFDYGNRLRRATNKEWYAYDGHGRRVLSCTPTACDYQQYAADGKLYFHQDNRNGLNYVNVYLGGSLVAIREQPTAGGSATIKYQHTDALGTPIAETDANKTILRKSEYEPYGLLTNRTLTDGPGFTGHVQDAATGLAYMQQRYYDPLLGRFLSVDPVGALSNPVGYFHRYKYANNSPYKFTDPDGRGWFDEFLPPNLEGRTNPYAPIDGASRGDVAFLKVASAGPIIGVSAALCGPGCATRSAQRIVEETITEISIPAGRYPESATHIKDAQEAGQPSVLTVNRQGAAANRREALRGTPTRANKDRDEYPPAMFKEGGEGSSVRHIGPSDNRGSGACIGAQCRGLPDGAKVRIKVEDAIK</sequence>
<dbReference type="AlphaFoldDB" id="A0A286CVQ6"/>
<evidence type="ECO:0000259" key="4">
    <source>
        <dbReference type="Pfam" id="PF14040"/>
    </source>
</evidence>
<proteinExistence type="predicted"/>
<name>A0A286CVQ6_9GAMM</name>
<protein>
    <submittedName>
        <fullName evidence="6">RHS repeat-associated core domain-containing protein</fullName>
    </submittedName>
</protein>
<dbReference type="Pfam" id="PF05593">
    <property type="entry name" value="RHS_repeat"/>
    <property type="match status" value="1"/>
</dbReference>
<dbReference type="RefSeq" id="WP_162125762.1">
    <property type="nucleotide sequence ID" value="NZ_OCND01000001.1"/>
</dbReference>
<keyword evidence="1" id="KW-0677">Repeat</keyword>